<evidence type="ECO:0000313" key="5">
    <source>
        <dbReference type="EMBL" id="MFD0992612.1"/>
    </source>
</evidence>
<dbReference type="Pfam" id="PF00691">
    <property type="entry name" value="OmpA"/>
    <property type="match status" value="2"/>
</dbReference>
<evidence type="ECO:0000259" key="4">
    <source>
        <dbReference type="PROSITE" id="PS51123"/>
    </source>
</evidence>
<keyword evidence="3" id="KW-0812">Transmembrane</keyword>
<name>A0ABW3JTH5_9FLAO</name>
<protein>
    <submittedName>
        <fullName evidence="5">OmpA family protein</fullName>
    </submittedName>
</protein>
<comment type="caution">
    <text evidence="5">The sequence shown here is derived from an EMBL/GenBank/DDBJ whole genome shotgun (WGS) entry which is preliminary data.</text>
</comment>
<gene>
    <name evidence="5" type="ORF">ACFQ1U_05305</name>
</gene>
<dbReference type="SUPFAM" id="SSF103088">
    <property type="entry name" value="OmpA-like"/>
    <property type="match status" value="2"/>
</dbReference>
<keyword evidence="1 3" id="KW-0472">Membrane</keyword>
<dbReference type="InterPro" id="IPR050330">
    <property type="entry name" value="Bact_OuterMem_StrucFunc"/>
</dbReference>
<dbReference type="PROSITE" id="PS51123">
    <property type="entry name" value="OMPA_2"/>
    <property type="match status" value="1"/>
</dbReference>
<keyword evidence="3" id="KW-1133">Transmembrane helix</keyword>
<dbReference type="PANTHER" id="PTHR30329">
    <property type="entry name" value="STATOR ELEMENT OF FLAGELLAR MOTOR COMPLEX"/>
    <property type="match status" value="1"/>
</dbReference>
<dbReference type="InterPro" id="IPR006665">
    <property type="entry name" value="OmpA-like"/>
</dbReference>
<dbReference type="Proteomes" id="UP001597062">
    <property type="component" value="Unassembled WGS sequence"/>
</dbReference>
<evidence type="ECO:0000256" key="1">
    <source>
        <dbReference type="PROSITE-ProRule" id="PRU00473"/>
    </source>
</evidence>
<dbReference type="Gene3D" id="3.30.1330.60">
    <property type="entry name" value="OmpA-like domain"/>
    <property type="match status" value="2"/>
</dbReference>
<dbReference type="PANTHER" id="PTHR30329:SF21">
    <property type="entry name" value="LIPOPROTEIN YIAD-RELATED"/>
    <property type="match status" value="1"/>
</dbReference>
<evidence type="ECO:0000256" key="3">
    <source>
        <dbReference type="SAM" id="Phobius"/>
    </source>
</evidence>
<dbReference type="RefSeq" id="WP_386106078.1">
    <property type="nucleotide sequence ID" value="NZ_JBHTJR010000029.1"/>
</dbReference>
<dbReference type="CDD" id="cd07185">
    <property type="entry name" value="OmpA_C-like"/>
    <property type="match status" value="1"/>
</dbReference>
<dbReference type="EMBL" id="JBHTJR010000029">
    <property type="protein sequence ID" value="MFD0992612.1"/>
    <property type="molecule type" value="Genomic_DNA"/>
</dbReference>
<feature type="region of interest" description="Disordered" evidence="2">
    <location>
        <begin position="289"/>
        <end position="309"/>
    </location>
</feature>
<feature type="transmembrane region" description="Helical" evidence="3">
    <location>
        <begin position="5"/>
        <end position="25"/>
    </location>
</feature>
<organism evidence="5 6">
    <name type="scientific">Tenacibaculum geojense</name>
    <dbReference type="NCBI Taxonomy" id="915352"/>
    <lineage>
        <taxon>Bacteria</taxon>
        <taxon>Pseudomonadati</taxon>
        <taxon>Bacteroidota</taxon>
        <taxon>Flavobacteriia</taxon>
        <taxon>Flavobacteriales</taxon>
        <taxon>Flavobacteriaceae</taxon>
        <taxon>Tenacibaculum</taxon>
    </lineage>
</organism>
<sequence length="309" mass="33974">MSKKLLYLIGIGITILIGTYFYWLLCCKACEEEATNNQVTKEIKELTTPKQKPATYNAFVVNDVDGKKIINTSDNFNFEASGLQFIKPVTAVLDTEISNLKEYLSVNADKTIAIEGFYTSSETNVSAFPNLGLARANAVKNYFVSKGIPSAIMNTSGTLNDNLVADSLQVFHGPLAFTLLQKKDNSDAINQLTQELKDNPLILNFKTGQANINLTNEQREYFAKVARYLDKVPEGKINVTGHTDSQGDADLNLKLGLDRANFAKNYLIKNATIPADKIAVFSKGEAEPIADNSTSEGQAKNRRTVISIK</sequence>
<evidence type="ECO:0000256" key="2">
    <source>
        <dbReference type="SAM" id="MobiDB-lite"/>
    </source>
</evidence>
<dbReference type="InterPro" id="IPR036737">
    <property type="entry name" value="OmpA-like_sf"/>
</dbReference>
<accession>A0ABW3JTH5</accession>
<keyword evidence="6" id="KW-1185">Reference proteome</keyword>
<evidence type="ECO:0000313" key="6">
    <source>
        <dbReference type="Proteomes" id="UP001597062"/>
    </source>
</evidence>
<reference evidence="6" key="1">
    <citation type="journal article" date="2019" name="Int. J. Syst. Evol. Microbiol.">
        <title>The Global Catalogue of Microorganisms (GCM) 10K type strain sequencing project: providing services to taxonomists for standard genome sequencing and annotation.</title>
        <authorList>
            <consortium name="The Broad Institute Genomics Platform"/>
            <consortium name="The Broad Institute Genome Sequencing Center for Infectious Disease"/>
            <person name="Wu L."/>
            <person name="Ma J."/>
        </authorList>
    </citation>
    <scope>NUCLEOTIDE SEQUENCE [LARGE SCALE GENOMIC DNA]</scope>
    <source>
        <strain evidence="6">CCUG 60527</strain>
    </source>
</reference>
<proteinExistence type="predicted"/>
<feature type="domain" description="OmpA-like" evidence="4">
    <location>
        <begin position="192"/>
        <end position="309"/>
    </location>
</feature>